<dbReference type="Pfam" id="PF04085">
    <property type="entry name" value="MreC"/>
    <property type="match status" value="1"/>
</dbReference>
<dbReference type="InterPro" id="IPR055342">
    <property type="entry name" value="MreC_beta-barrel_core"/>
</dbReference>
<dbReference type="Gene3D" id="2.40.10.350">
    <property type="entry name" value="Rod shape-determining protein MreC, domain 2"/>
    <property type="match status" value="1"/>
</dbReference>
<dbReference type="Proteomes" id="UP000324781">
    <property type="component" value="Unassembled WGS sequence"/>
</dbReference>
<dbReference type="InterPro" id="IPR042175">
    <property type="entry name" value="Cell/Rod_MreC_2"/>
</dbReference>
<evidence type="ECO:0000256" key="6">
    <source>
        <dbReference type="SAM" id="Coils"/>
    </source>
</evidence>
<accession>A0A1M6JMR2</accession>
<dbReference type="GO" id="GO:0008360">
    <property type="term" value="P:regulation of cell shape"/>
    <property type="evidence" value="ECO:0007669"/>
    <property type="project" value="UniProtKB-KW"/>
</dbReference>
<keyword evidence="3 5" id="KW-0133">Cell shape</keyword>
<dbReference type="PIRSF" id="PIRSF038471">
    <property type="entry name" value="MreC"/>
    <property type="match status" value="1"/>
</dbReference>
<dbReference type="OrthoDB" id="9792313at2"/>
<keyword evidence="6" id="KW-0175">Coiled coil</keyword>
<comment type="function">
    <text evidence="5">Involved in formation and maintenance of cell shape.</text>
</comment>
<keyword evidence="9" id="KW-1185">Reference proteome</keyword>
<dbReference type="EMBL" id="FQZP01000059">
    <property type="protein sequence ID" value="SHJ48007.1"/>
    <property type="molecule type" value="Genomic_DNA"/>
</dbReference>
<reference evidence="8 9" key="1">
    <citation type="submission" date="2016-11" db="EMBL/GenBank/DDBJ databases">
        <authorList>
            <person name="Varghese N."/>
            <person name="Submissions S."/>
        </authorList>
    </citation>
    <scope>NUCLEOTIDE SEQUENCE [LARGE SCALE GENOMIC DNA]</scope>
    <source>
        <strain evidence="8 9">DSM 19027</strain>
    </source>
</reference>
<evidence type="ECO:0000256" key="3">
    <source>
        <dbReference type="ARBA" id="ARBA00022960"/>
    </source>
</evidence>
<feature type="domain" description="Rod shape-determining protein MreC beta-barrel core" evidence="7">
    <location>
        <begin position="122"/>
        <end position="272"/>
    </location>
</feature>
<dbReference type="Gene3D" id="2.40.10.340">
    <property type="entry name" value="Rod shape-determining protein MreC, domain 1"/>
    <property type="match status" value="1"/>
</dbReference>
<proteinExistence type="inferred from homology"/>
<evidence type="ECO:0000256" key="2">
    <source>
        <dbReference type="ARBA" id="ARBA00013855"/>
    </source>
</evidence>
<name>A0A1M6JMR2_9FIRM</name>
<comment type="similarity">
    <text evidence="1 5">Belongs to the MreC family.</text>
</comment>
<evidence type="ECO:0000256" key="1">
    <source>
        <dbReference type="ARBA" id="ARBA00009369"/>
    </source>
</evidence>
<organism evidence="8 9">
    <name type="scientific">Thermoclostridium caenicola</name>
    <dbReference type="NCBI Taxonomy" id="659425"/>
    <lineage>
        <taxon>Bacteria</taxon>
        <taxon>Bacillati</taxon>
        <taxon>Bacillota</taxon>
        <taxon>Clostridia</taxon>
        <taxon>Eubacteriales</taxon>
        <taxon>Oscillospiraceae</taxon>
        <taxon>Thermoclostridium</taxon>
    </lineage>
</organism>
<feature type="coiled-coil region" evidence="6">
    <location>
        <begin position="68"/>
        <end position="112"/>
    </location>
</feature>
<evidence type="ECO:0000259" key="7">
    <source>
        <dbReference type="Pfam" id="PF04085"/>
    </source>
</evidence>
<evidence type="ECO:0000313" key="8">
    <source>
        <dbReference type="EMBL" id="SHJ48007.1"/>
    </source>
</evidence>
<sequence length="275" mass="30616">MRRLLKSKIFIVALVVVVILALAVASSREGSGIRALGNIISVPISPLQSVISFMSKRVADIFDYFKDVRITKAENEELLRRISELEKENRELERLKRENKELRDALNFLNQMESFEPIGCTIIAKDPGNWFEVFTINRGSKDGIELNAPVITAYGLVGRVSEVDLFTSKVVSIIDMDSTVAARLSRSRDVMIVRGDASLRSSGLCRMDYISPDVDIIPGDIVETSGLGGIYPKGIIIGQVKEVIRNEGQFDSYAIIAPVVDFKRLEEVIVLKEKP</sequence>
<dbReference type="InterPro" id="IPR007221">
    <property type="entry name" value="MreC"/>
</dbReference>
<protein>
    <recommendedName>
        <fullName evidence="2 5">Cell shape-determining protein MreC</fullName>
    </recommendedName>
    <alternativeName>
        <fullName evidence="4 5">Cell shape protein MreC</fullName>
    </alternativeName>
</protein>
<dbReference type="PANTHER" id="PTHR34138">
    <property type="entry name" value="CELL SHAPE-DETERMINING PROTEIN MREC"/>
    <property type="match status" value="1"/>
</dbReference>
<gene>
    <name evidence="8" type="ORF">SAMN05444373_105911</name>
</gene>
<evidence type="ECO:0000256" key="4">
    <source>
        <dbReference type="ARBA" id="ARBA00032089"/>
    </source>
</evidence>
<evidence type="ECO:0000256" key="5">
    <source>
        <dbReference type="PIRNR" id="PIRNR038471"/>
    </source>
</evidence>
<dbReference type="GO" id="GO:0005886">
    <property type="term" value="C:plasma membrane"/>
    <property type="evidence" value="ECO:0007669"/>
    <property type="project" value="TreeGrafter"/>
</dbReference>
<dbReference type="RefSeq" id="WP_149679522.1">
    <property type="nucleotide sequence ID" value="NZ_FQZP01000059.1"/>
</dbReference>
<dbReference type="PANTHER" id="PTHR34138:SF1">
    <property type="entry name" value="CELL SHAPE-DETERMINING PROTEIN MREC"/>
    <property type="match status" value="1"/>
</dbReference>
<dbReference type="AlphaFoldDB" id="A0A1M6JMR2"/>
<dbReference type="NCBIfam" id="TIGR00219">
    <property type="entry name" value="mreC"/>
    <property type="match status" value="1"/>
</dbReference>
<dbReference type="InterPro" id="IPR042177">
    <property type="entry name" value="Cell/Rod_1"/>
</dbReference>
<evidence type="ECO:0000313" key="9">
    <source>
        <dbReference type="Proteomes" id="UP000324781"/>
    </source>
</evidence>